<accession>A0ABV2CZD9</accession>
<name>A0ABV2CZD9_9SPHN</name>
<reference evidence="3 4" key="1">
    <citation type="submission" date="2024-07" db="EMBL/GenBank/DDBJ databases">
        <title>Novosphingobium kalidii RD2P27.</title>
        <authorList>
            <person name="Sun J.-Q."/>
        </authorList>
    </citation>
    <scope>NUCLEOTIDE SEQUENCE [LARGE SCALE GENOMIC DNA]</scope>
    <source>
        <strain evidence="3 4">RD2P27</strain>
    </source>
</reference>
<evidence type="ECO:0000313" key="3">
    <source>
        <dbReference type="EMBL" id="MET1754976.1"/>
    </source>
</evidence>
<proteinExistence type="predicted"/>
<dbReference type="RefSeq" id="WP_353983456.1">
    <property type="nucleotide sequence ID" value="NZ_JBEWLY010000009.1"/>
</dbReference>
<feature type="signal peptide" evidence="2">
    <location>
        <begin position="1"/>
        <end position="22"/>
    </location>
</feature>
<evidence type="ECO:0008006" key="5">
    <source>
        <dbReference type="Google" id="ProtNLM"/>
    </source>
</evidence>
<evidence type="ECO:0000256" key="2">
    <source>
        <dbReference type="SAM" id="SignalP"/>
    </source>
</evidence>
<sequence length="197" mass="22043">MKAYTVTAAMLAALLVSGTGRAAERASAKVTEQPEESAAMASSHNELQSLDEAKKQPHGRLEGIVLDFLTVMDRVVNKDKQPAITTEDWEPLGDLVDRENFRRVGNYGVRNDWQSYAELLTQWANHAWWKGYILRMREVPSGDGKSGLVYLETEERSNSSHPVKEDGDYSTLASIAVYEINPDGKISSLRVYDQRPL</sequence>
<organism evidence="3 4">
    <name type="scientific">Novosphingobium kalidii</name>
    <dbReference type="NCBI Taxonomy" id="3230299"/>
    <lineage>
        <taxon>Bacteria</taxon>
        <taxon>Pseudomonadati</taxon>
        <taxon>Pseudomonadota</taxon>
        <taxon>Alphaproteobacteria</taxon>
        <taxon>Sphingomonadales</taxon>
        <taxon>Sphingomonadaceae</taxon>
        <taxon>Novosphingobium</taxon>
    </lineage>
</organism>
<evidence type="ECO:0000256" key="1">
    <source>
        <dbReference type="SAM" id="MobiDB-lite"/>
    </source>
</evidence>
<gene>
    <name evidence="3" type="ORF">ABVV53_05815</name>
</gene>
<feature type="chain" id="PRO_5046475052" description="SnoaL-like domain-containing protein" evidence="2">
    <location>
        <begin position="23"/>
        <end position="197"/>
    </location>
</feature>
<dbReference type="Proteomes" id="UP001548713">
    <property type="component" value="Unassembled WGS sequence"/>
</dbReference>
<feature type="region of interest" description="Disordered" evidence="1">
    <location>
        <begin position="26"/>
        <end position="46"/>
    </location>
</feature>
<keyword evidence="4" id="KW-1185">Reference proteome</keyword>
<keyword evidence="2" id="KW-0732">Signal</keyword>
<comment type="caution">
    <text evidence="3">The sequence shown here is derived from an EMBL/GenBank/DDBJ whole genome shotgun (WGS) entry which is preliminary data.</text>
</comment>
<dbReference type="EMBL" id="JBEWLY010000009">
    <property type="protein sequence ID" value="MET1754976.1"/>
    <property type="molecule type" value="Genomic_DNA"/>
</dbReference>
<evidence type="ECO:0000313" key="4">
    <source>
        <dbReference type="Proteomes" id="UP001548713"/>
    </source>
</evidence>
<protein>
    <recommendedName>
        <fullName evidence="5">SnoaL-like domain-containing protein</fullName>
    </recommendedName>
</protein>